<proteinExistence type="predicted"/>
<dbReference type="GeneID" id="63854350"/>
<reference evidence="1" key="1">
    <citation type="submission" date="2020-01" db="EMBL/GenBank/DDBJ databases">
        <authorList>
            <consortium name="DOE Joint Genome Institute"/>
            <person name="Haridas S."/>
            <person name="Albert R."/>
            <person name="Binder M."/>
            <person name="Bloem J."/>
            <person name="Labutti K."/>
            <person name="Salamov A."/>
            <person name="Andreopoulos B."/>
            <person name="Baker S.E."/>
            <person name="Barry K."/>
            <person name="Bills G."/>
            <person name="Bluhm B.H."/>
            <person name="Cannon C."/>
            <person name="Castanera R."/>
            <person name="Culley D.E."/>
            <person name="Daum C."/>
            <person name="Ezra D."/>
            <person name="Gonzalez J.B."/>
            <person name="Henrissat B."/>
            <person name="Kuo A."/>
            <person name="Liang C."/>
            <person name="Lipzen A."/>
            <person name="Lutzoni F."/>
            <person name="Magnuson J."/>
            <person name="Mondo S."/>
            <person name="Nolan M."/>
            <person name="Ohm R."/>
            <person name="Pangilinan J."/>
            <person name="Park H.-J."/>
            <person name="Ramirez L."/>
            <person name="Alfaro M."/>
            <person name="Sun H."/>
            <person name="Tritt A."/>
            <person name="Yoshinaga Y."/>
            <person name="Zwiers L.-H."/>
            <person name="Turgeon B.G."/>
            <person name="Goodwin S.B."/>
            <person name="Spatafora J.W."/>
            <person name="Crous P.W."/>
            <person name="Grigoriev I.V."/>
        </authorList>
    </citation>
    <scope>NUCLEOTIDE SEQUENCE</scope>
    <source>
        <strain evidence="1">CBS 394.84</strain>
    </source>
</reference>
<protein>
    <submittedName>
        <fullName evidence="1">Uncharacterized protein</fullName>
    </submittedName>
</protein>
<dbReference type="RefSeq" id="XP_040785891.1">
    <property type="nucleotide sequence ID" value="XM_040937100.1"/>
</dbReference>
<evidence type="ECO:0000313" key="2">
    <source>
        <dbReference type="Proteomes" id="UP000800039"/>
    </source>
</evidence>
<evidence type="ECO:0000313" key="1">
    <source>
        <dbReference type="EMBL" id="KAF1843328.1"/>
    </source>
</evidence>
<keyword evidence="2" id="KW-1185">Reference proteome</keyword>
<gene>
    <name evidence="1" type="ORF">K460DRAFT_407688</name>
</gene>
<dbReference type="EMBL" id="ML976617">
    <property type="protein sequence ID" value="KAF1843328.1"/>
    <property type="molecule type" value="Genomic_DNA"/>
</dbReference>
<dbReference type="OrthoDB" id="2555959at2759"/>
<organism evidence="1 2">
    <name type="scientific">Cucurbitaria berberidis CBS 394.84</name>
    <dbReference type="NCBI Taxonomy" id="1168544"/>
    <lineage>
        <taxon>Eukaryota</taxon>
        <taxon>Fungi</taxon>
        <taxon>Dikarya</taxon>
        <taxon>Ascomycota</taxon>
        <taxon>Pezizomycotina</taxon>
        <taxon>Dothideomycetes</taxon>
        <taxon>Pleosporomycetidae</taxon>
        <taxon>Pleosporales</taxon>
        <taxon>Pleosporineae</taxon>
        <taxon>Cucurbitariaceae</taxon>
        <taxon>Cucurbitaria</taxon>
    </lineage>
</organism>
<name>A0A9P4GCF9_9PLEO</name>
<dbReference type="AlphaFoldDB" id="A0A9P4GCF9"/>
<sequence>MSWLVACGHVGELQVRERPSTLFLAALILRIATRSSQTAAIEPPTILKMAVWQWFKAIPPRTRVMIGVGIMAYAGAGLYLSDKAEERFGLTPTEKDREELRNAMPTIAAVERGKK</sequence>
<dbReference type="Proteomes" id="UP000800039">
    <property type="component" value="Unassembled WGS sequence"/>
</dbReference>
<comment type="caution">
    <text evidence="1">The sequence shown here is derived from an EMBL/GenBank/DDBJ whole genome shotgun (WGS) entry which is preliminary data.</text>
</comment>
<accession>A0A9P4GCF9</accession>